<dbReference type="InterPro" id="IPR036987">
    <property type="entry name" value="SRA-YDG_sf"/>
</dbReference>
<evidence type="ECO:0000256" key="3">
    <source>
        <dbReference type="PROSITE-ProRule" id="PRU00358"/>
    </source>
</evidence>
<proteinExistence type="predicted"/>
<dbReference type="KEGG" id="tcc:18605264"/>
<evidence type="ECO:0000256" key="1">
    <source>
        <dbReference type="ARBA" id="ARBA00004584"/>
    </source>
</evidence>
<dbReference type="GO" id="GO:0000775">
    <property type="term" value="C:chromosome, centromeric region"/>
    <property type="evidence" value="ECO:0007669"/>
    <property type="project" value="UniProtKB-SubCell"/>
</dbReference>
<evidence type="ECO:0000256" key="2">
    <source>
        <dbReference type="ARBA" id="ARBA00023242"/>
    </source>
</evidence>
<dbReference type="SMART" id="SM00466">
    <property type="entry name" value="SRA"/>
    <property type="match status" value="1"/>
</dbReference>
<dbReference type="InterPro" id="IPR051357">
    <property type="entry name" value="H3K9_HMTase_SUVAR3-9"/>
</dbReference>
<organism evidence="5 6">
    <name type="scientific">Theobroma cacao</name>
    <name type="common">Cacao</name>
    <name type="synonym">Cocoa</name>
    <dbReference type="NCBI Taxonomy" id="3641"/>
    <lineage>
        <taxon>Eukaryota</taxon>
        <taxon>Viridiplantae</taxon>
        <taxon>Streptophyta</taxon>
        <taxon>Embryophyta</taxon>
        <taxon>Tracheophyta</taxon>
        <taxon>Spermatophyta</taxon>
        <taxon>Magnoliopsida</taxon>
        <taxon>eudicotyledons</taxon>
        <taxon>Gunneridae</taxon>
        <taxon>Pentapetalae</taxon>
        <taxon>rosids</taxon>
        <taxon>malvids</taxon>
        <taxon>Malvales</taxon>
        <taxon>Malvaceae</taxon>
        <taxon>Byttnerioideae</taxon>
        <taxon>Theobroma</taxon>
    </lineage>
</organism>
<dbReference type="SUPFAM" id="SSF88697">
    <property type="entry name" value="PUA domain-like"/>
    <property type="match status" value="1"/>
</dbReference>
<dbReference type="Proteomes" id="UP000694886">
    <property type="component" value="Chromosome 3"/>
</dbReference>
<feature type="domain" description="YDG" evidence="4">
    <location>
        <begin position="236"/>
        <end position="390"/>
    </location>
</feature>
<dbReference type="GeneID" id="18605264"/>
<evidence type="ECO:0000313" key="6">
    <source>
        <dbReference type="RefSeq" id="XP_017972185.1"/>
    </source>
</evidence>
<reference evidence="6" key="2">
    <citation type="submission" date="2025-08" db="UniProtKB">
        <authorList>
            <consortium name="RefSeq"/>
        </authorList>
    </citation>
    <scope>IDENTIFICATION</scope>
</reference>
<evidence type="ECO:0000259" key="4">
    <source>
        <dbReference type="PROSITE" id="PS51015"/>
    </source>
</evidence>
<reference evidence="5" key="1">
    <citation type="journal article" date="1997" name="Nucleic Acids Res.">
        <title>tRNAscan-SE: a program for improved detection of transfer RNA genes in genomic sequence.</title>
        <authorList>
            <person name="Lowe T.M."/>
            <person name="Eddy S.R."/>
        </authorList>
    </citation>
    <scope>NUCLEOTIDE SEQUENCE [LARGE SCALE GENOMIC DNA]</scope>
    <source>
        <strain evidence="5">r\B97-61/B2</strain>
    </source>
</reference>
<dbReference type="GO" id="GO:0005634">
    <property type="term" value="C:nucleus"/>
    <property type="evidence" value="ECO:0007669"/>
    <property type="project" value="UniProtKB-SubCell"/>
</dbReference>
<dbReference type="Pfam" id="PF02182">
    <property type="entry name" value="SAD_SRA"/>
    <property type="match status" value="1"/>
</dbReference>
<dbReference type="Gramene" id="Tc03v2_t012150.1">
    <property type="protein sequence ID" value="Tc03v2_p012150.1"/>
    <property type="gene ID" value="Tc03v2_g012150"/>
</dbReference>
<protein>
    <submittedName>
        <fullName evidence="6">Histone-lysine N-methyltransferase, H3 lysine-9 specific SUVH5</fullName>
    </submittedName>
</protein>
<evidence type="ECO:0000313" key="5">
    <source>
        <dbReference type="Proteomes" id="UP000694886"/>
    </source>
</evidence>
<dbReference type="PANTHER" id="PTHR45660:SF83">
    <property type="entry name" value="HISTONE-LYSINE N-METHYLTRANSFERASE, H3 LYSINE-9 SPECIFIC SUVH5-LIKE ISOFORM X1"/>
    <property type="match status" value="1"/>
</dbReference>
<dbReference type="InterPro" id="IPR003105">
    <property type="entry name" value="SRA_YDG"/>
</dbReference>
<sequence>MPFDSEDRHSAYGIPMADCEQLDASNATNVHACRDTKQYDFSLVRNSKPLYVPNSTNVRDIHACIEPKQGHVSMVDKDCKPMDVSIATNVFACSDVKESSPSMVVADEQYGVDNYQGVLKDDEGDEVPSSAKQASLSKVVWNEQCLNVDFSDEECEEDLMEAYNSQVIVSEDLAVTDNKELRIASEKVKEVIHLFREIYLKLSQESDGKQKQILPLLAASHLLKQQKWINMHKRLGPIPGVKVGDYFSWRAELNIIGLHRQHMCGIDYMELDGRILATSIVDSGRYDNVVESNDEQEFPNVLIYSGQGENLKFRSRKLVNDQKLEGGNLALKNSAETKTPIRVIRKFCFKGASSKIVDCKYVYDGLYFVDGYREEKASSRKLVFKFVLKRFPGQPKLWAKIGSERTCLYE</sequence>
<accession>A0AB32W153</accession>
<comment type="subcellular location">
    <subcellularLocation>
        <location evidence="1">Chromosome</location>
        <location evidence="1">Centromere</location>
    </subcellularLocation>
    <subcellularLocation>
        <location evidence="3">Nucleus</location>
    </subcellularLocation>
</comment>
<gene>
    <name evidence="6" type="primary">LOC18605264</name>
</gene>
<dbReference type="AlphaFoldDB" id="A0AB32W153"/>
<dbReference type="PANTHER" id="PTHR45660">
    <property type="entry name" value="HISTONE-LYSINE N-METHYLTRANSFERASE SETMAR"/>
    <property type="match status" value="1"/>
</dbReference>
<dbReference type="Gene3D" id="2.30.280.10">
    <property type="entry name" value="SRA-YDG"/>
    <property type="match status" value="1"/>
</dbReference>
<name>A0AB32W153_THECC</name>
<dbReference type="RefSeq" id="XP_017972185.1">
    <property type="nucleotide sequence ID" value="XM_018116696.1"/>
</dbReference>
<keyword evidence="2 3" id="KW-0539">Nucleus</keyword>
<dbReference type="InterPro" id="IPR015947">
    <property type="entry name" value="PUA-like_sf"/>
</dbReference>
<dbReference type="PROSITE" id="PS51015">
    <property type="entry name" value="YDG"/>
    <property type="match status" value="1"/>
</dbReference>